<keyword evidence="4" id="KW-1185">Reference proteome</keyword>
<evidence type="ECO:0000256" key="2">
    <source>
        <dbReference type="SAM" id="Coils"/>
    </source>
</evidence>
<dbReference type="InterPro" id="IPR026183">
    <property type="entry name" value="Taxilin_fam"/>
</dbReference>
<gene>
    <name evidence="3" type="ORF">FMOSSE_LOCUS13096</name>
</gene>
<proteinExistence type="inferred from homology"/>
<evidence type="ECO:0000313" key="3">
    <source>
        <dbReference type="EMBL" id="CAG8685161.1"/>
    </source>
</evidence>
<feature type="non-terminal residue" evidence="3">
    <location>
        <position position="1"/>
    </location>
</feature>
<dbReference type="Pfam" id="PF09728">
    <property type="entry name" value="Taxilin"/>
    <property type="match status" value="1"/>
</dbReference>
<dbReference type="PANTHER" id="PTHR16127:SF13">
    <property type="entry name" value="GH01188P"/>
    <property type="match status" value="1"/>
</dbReference>
<sequence length="212" mass="24065">VNSLKEQVETFTKTEAELRKQLNVYVDKFKQVEETLNKSNDLFLNFRKEMEQMTKKTKKLEKENSSIKGKCDTMNKNILEMAEERARDQKTIEDSKKKQSKLENLCRALQAERAVLKKKVESFELTPIQLPNTPISSTCGEEVDEGSSDYGSTEDTTLCKCMENNGEVSGAPVQCFCAIDQECFEEVGQKLDVTNEPDLETDRVIKGGESIN</sequence>
<protein>
    <submittedName>
        <fullName evidence="3">1998_t:CDS:1</fullName>
    </submittedName>
</protein>
<dbReference type="EMBL" id="CAJVPP010007180">
    <property type="protein sequence ID" value="CAG8685161.1"/>
    <property type="molecule type" value="Genomic_DNA"/>
</dbReference>
<organism evidence="3 4">
    <name type="scientific">Funneliformis mosseae</name>
    <name type="common">Endomycorrhizal fungus</name>
    <name type="synonym">Glomus mosseae</name>
    <dbReference type="NCBI Taxonomy" id="27381"/>
    <lineage>
        <taxon>Eukaryota</taxon>
        <taxon>Fungi</taxon>
        <taxon>Fungi incertae sedis</taxon>
        <taxon>Mucoromycota</taxon>
        <taxon>Glomeromycotina</taxon>
        <taxon>Glomeromycetes</taxon>
        <taxon>Glomerales</taxon>
        <taxon>Glomeraceae</taxon>
        <taxon>Funneliformis</taxon>
    </lineage>
</organism>
<accession>A0A9N9HKQ4</accession>
<comment type="caution">
    <text evidence="3">The sequence shown here is derived from an EMBL/GenBank/DDBJ whole genome shotgun (WGS) entry which is preliminary data.</text>
</comment>
<reference evidence="3" key="1">
    <citation type="submission" date="2021-06" db="EMBL/GenBank/DDBJ databases">
        <authorList>
            <person name="Kallberg Y."/>
            <person name="Tangrot J."/>
            <person name="Rosling A."/>
        </authorList>
    </citation>
    <scope>NUCLEOTIDE SEQUENCE</scope>
    <source>
        <strain evidence="3">87-6 pot B 2015</strain>
    </source>
</reference>
<evidence type="ECO:0000256" key="1">
    <source>
        <dbReference type="ARBA" id="ARBA00009550"/>
    </source>
</evidence>
<feature type="coiled-coil region" evidence="2">
    <location>
        <begin position="1"/>
        <end position="126"/>
    </location>
</feature>
<dbReference type="PANTHER" id="PTHR16127">
    <property type="entry name" value="TAXILIN"/>
    <property type="match status" value="1"/>
</dbReference>
<evidence type="ECO:0000313" key="4">
    <source>
        <dbReference type="Proteomes" id="UP000789375"/>
    </source>
</evidence>
<name>A0A9N9HKQ4_FUNMO</name>
<comment type="similarity">
    <text evidence="1">Belongs to the taxilin family.</text>
</comment>
<dbReference type="Proteomes" id="UP000789375">
    <property type="component" value="Unassembled WGS sequence"/>
</dbReference>
<dbReference type="GO" id="GO:0019905">
    <property type="term" value="F:syntaxin binding"/>
    <property type="evidence" value="ECO:0007669"/>
    <property type="project" value="InterPro"/>
</dbReference>
<dbReference type="AlphaFoldDB" id="A0A9N9HKQ4"/>
<keyword evidence="2" id="KW-0175">Coiled coil</keyword>